<protein>
    <submittedName>
        <fullName evidence="1">Uncharacterized protein</fullName>
    </submittedName>
</protein>
<dbReference type="NCBIfam" id="NF038175">
    <property type="entry name" value="IniB_NTERM"/>
    <property type="match status" value="1"/>
</dbReference>
<evidence type="ECO:0000313" key="1">
    <source>
        <dbReference type="EMBL" id="KMO72314.1"/>
    </source>
</evidence>
<dbReference type="EMBL" id="JYNU01000032">
    <property type="protein sequence ID" value="KMO72314.1"/>
    <property type="molecule type" value="Genomic_DNA"/>
</dbReference>
<reference evidence="1 2" key="1">
    <citation type="journal article" date="2015" name="Genome Biol. Evol.">
        <title>Characterization of Three Mycobacterium spp. with Potential Use in Bioremediation by Genome Sequencing and Comparative Genomics.</title>
        <authorList>
            <person name="Das S."/>
            <person name="Pettersson B.M."/>
            <person name="Behra P.R."/>
            <person name="Ramesh M."/>
            <person name="Dasgupta S."/>
            <person name="Bhattacharya A."/>
            <person name="Kirsebom L.A."/>
        </authorList>
    </citation>
    <scope>NUCLEOTIDE SEQUENCE [LARGE SCALE GENOMIC DNA]</scope>
    <source>
        <strain evidence="1 2">DSM 44075</strain>
    </source>
</reference>
<evidence type="ECO:0000313" key="2">
    <source>
        <dbReference type="Proteomes" id="UP000036313"/>
    </source>
</evidence>
<dbReference type="PATRIC" id="fig|1807.14.peg.4092"/>
<dbReference type="NCBIfam" id="NF038176">
    <property type="entry name" value="Rv0340_fam"/>
    <property type="match status" value="1"/>
</dbReference>
<dbReference type="Proteomes" id="UP000036313">
    <property type="component" value="Unassembled WGS sequence"/>
</dbReference>
<dbReference type="RefSeq" id="WP_082164288.1">
    <property type="nucleotide sequence ID" value="NZ_JYNU01000032.1"/>
</dbReference>
<comment type="caution">
    <text evidence="1">The sequence shown here is derived from an EMBL/GenBank/DDBJ whole genome shotgun (WGS) entry which is preliminary data.</text>
</comment>
<organism evidence="1 2">
    <name type="scientific">Mycolicibacterium obuense</name>
    <dbReference type="NCBI Taxonomy" id="1807"/>
    <lineage>
        <taxon>Bacteria</taxon>
        <taxon>Bacillati</taxon>
        <taxon>Actinomycetota</taxon>
        <taxon>Actinomycetes</taxon>
        <taxon>Mycobacteriales</taxon>
        <taxon>Mycobacteriaceae</taxon>
        <taxon>Mycolicibacterium</taxon>
    </lineage>
</organism>
<dbReference type="AlphaFoldDB" id="A0A0J6VQ42"/>
<dbReference type="InterPro" id="IPR049709">
    <property type="entry name" value="IniB-like_N"/>
</dbReference>
<accession>A0A0J6VQ42</accession>
<name>A0A0J6VQ42_9MYCO</name>
<gene>
    <name evidence="1" type="ORF">MOBUDSM44075_04066</name>
</gene>
<sequence length="181" mass="18830">MANSLVDFVVSLVRDPAAAAAYAADPAQALADAHLTDVTSADVQNLLPVVSESLSMAAPVHSWDALGAEHGIDTGIDTANVWSSGAATAAFDAFDDHVPTISTAIDADHSVPAIVDHLDEPLDLASTAESLPDVPSVQFDDPGADHLALAEPVAQEHWTHAVGDTNDVHPVDHLPDIDLFH</sequence>
<proteinExistence type="predicted"/>